<dbReference type="InterPro" id="IPR000182">
    <property type="entry name" value="GNAT_dom"/>
</dbReference>
<dbReference type="Pfam" id="PF00583">
    <property type="entry name" value="Acetyltransf_1"/>
    <property type="match status" value="1"/>
</dbReference>
<dbReference type="InterPro" id="IPR016181">
    <property type="entry name" value="Acyl_CoA_acyltransferase"/>
</dbReference>
<dbReference type="PROSITE" id="PS51186">
    <property type="entry name" value="GNAT"/>
    <property type="match status" value="1"/>
</dbReference>
<dbReference type="CDD" id="cd04301">
    <property type="entry name" value="NAT_SF"/>
    <property type="match status" value="1"/>
</dbReference>
<comment type="caution">
    <text evidence="2">The sequence shown here is derived from an EMBL/GenBank/DDBJ whole genome shotgun (WGS) entry which is preliminary data.</text>
</comment>
<gene>
    <name evidence="2" type="ORF">QO016_000227</name>
</gene>
<keyword evidence="3" id="KW-1185">Reference proteome</keyword>
<dbReference type="RefSeq" id="WP_158022372.1">
    <property type="nucleotide sequence ID" value="NZ_BPQX01000011.1"/>
</dbReference>
<proteinExistence type="predicted"/>
<dbReference type="EMBL" id="JAUSVV010000001">
    <property type="protein sequence ID" value="MDQ0440750.1"/>
    <property type="molecule type" value="Genomic_DNA"/>
</dbReference>
<organism evidence="2 3">
    <name type="scientific">Methylobacterium persicinum</name>
    <dbReference type="NCBI Taxonomy" id="374426"/>
    <lineage>
        <taxon>Bacteria</taxon>
        <taxon>Pseudomonadati</taxon>
        <taxon>Pseudomonadota</taxon>
        <taxon>Alphaproteobacteria</taxon>
        <taxon>Hyphomicrobiales</taxon>
        <taxon>Methylobacteriaceae</taxon>
        <taxon>Methylobacterium</taxon>
    </lineage>
</organism>
<evidence type="ECO:0000259" key="1">
    <source>
        <dbReference type="PROSITE" id="PS51186"/>
    </source>
</evidence>
<dbReference type="InterPro" id="IPR029057">
    <property type="entry name" value="PRTase-like"/>
</dbReference>
<dbReference type="Proteomes" id="UP001236369">
    <property type="component" value="Unassembled WGS sequence"/>
</dbReference>
<dbReference type="Gene3D" id="3.40.50.2020">
    <property type="match status" value="1"/>
</dbReference>
<dbReference type="Gene3D" id="3.40.630.30">
    <property type="match status" value="1"/>
</dbReference>
<evidence type="ECO:0000313" key="2">
    <source>
        <dbReference type="EMBL" id="MDQ0440750.1"/>
    </source>
</evidence>
<protein>
    <submittedName>
        <fullName evidence="2">GNAT superfamily N-acetyltransferase</fullName>
    </submittedName>
</protein>
<dbReference type="SUPFAM" id="SSF55729">
    <property type="entry name" value="Acyl-CoA N-acyltransferases (Nat)"/>
    <property type="match status" value="1"/>
</dbReference>
<name>A0ABU0HEL0_9HYPH</name>
<feature type="domain" description="N-acetyltransferase" evidence="1">
    <location>
        <begin position="173"/>
        <end position="306"/>
    </location>
</feature>
<sequence length="321" mass="36033">MHTYFLGDAEVGSYAADLAARLVDLGDQAPRTWVSLGISGDKMTAEIVKRVLGTAAEPEAIHSVAFDRTKREAISRDDGDLPTDLGERSVLVIDAAVHSGASMRHLVDVLNARGCRSLLSYSLVVKITSEFVPCYFGLMIGEHDRAFFQLDRIPNNRLLRKAPFGAVRMLREDDIRREPDCLTCGVKSIDRMTYGDLWYDTRTKGSHVYLYEIGGEIAGYIHFKRTPENRLFIDLIANGTAFQGQGIGGVLMRWAETYARAARMSAIDLWAIEARMGFYRHHGYEAQDGRMDLGGEGEVYHLMRRRLLYNLKPEDLHVEAA</sequence>
<reference evidence="2 3" key="1">
    <citation type="submission" date="2023-07" db="EMBL/GenBank/DDBJ databases">
        <title>Genomic Encyclopedia of Type Strains, Phase IV (KMG-IV): sequencing the most valuable type-strain genomes for metagenomic binning, comparative biology and taxonomic classification.</title>
        <authorList>
            <person name="Goeker M."/>
        </authorList>
    </citation>
    <scope>NUCLEOTIDE SEQUENCE [LARGE SCALE GENOMIC DNA]</scope>
    <source>
        <strain evidence="2 3">DSM 19562</strain>
    </source>
</reference>
<accession>A0ABU0HEL0</accession>
<evidence type="ECO:0000313" key="3">
    <source>
        <dbReference type="Proteomes" id="UP001236369"/>
    </source>
</evidence>
<dbReference type="SUPFAM" id="SSF53271">
    <property type="entry name" value="PRTase-like"/>
    <property type="match status" value="1"/>
</dbReference>